<dbReference type="InterPro" id="IPR003754">
    <property type="entry name" value="4pyrrol_synth_uPrphyn_synth"/>
</dbReference>
<dbReference type="HOGENOM" id="CLU_011276_9_4_4"/>
<dbReference type="PANTHER" id="PTHR38042:SF1">
    <property type="entry name" value="UROPORPHYRINOGEN-III SYNTHASE, CHLOROPLASTIC"/>
    <property type="match status" value="1"/>
</dbReference>
<evidence type="ECO:0000256" key="6">
    <source>
        <dbReference type="ARBA" id="ARBA00037589"/>
    </source>
</evidence>
<evidence type="ECO:0000256" key="4">
    <source>
        <dbReference type="ARBA" id="ARBA00023239"/>
    </source>
</evidence>
<keyword evidence="4 9" id="KW-0456">Lyase</keyword>
<evidence type="ECO:0000313" key="11">
    <source>
        <dbReference type="EMBL" id="AHG63913.1"/>
    </source>
</evidence>
<sequence length="271" mass="29873">MLQPHATVILTRPEGKNQALQGRLEQAGLRVITLPALTLQRLAVTEPVLAPASFDLIFFVSGFAVDCYFALLAEQHVQWPQGQVAGCVGPGTAQALQRRGVAQQYILYPADHQSYDSHGFLTQLKASPAFADLRSVLIVCGTGGNPWLGRQLQELSIEVTRLPIYRREARQWDQLQQSQMGSLLANPTEQKYVLLTSPQGIEAFVGNLAMAQIDPASIARSTIFVVTHPGQVDHLRLTWQQKLAADYTDTLHIVQTLPQDDAIFHTVTISD</sequence>
<protein>
    <recommendedName>
        <fullName evidence="7 9">Uroporphyrinogen-III synthase</fullName>
        <ecNumber evidence="3 9">4.2.1.75</ecNumber>
    </recommendedName>
</protein>
<dbReference type="Proteomes" id="UP000019095">
    <property type="component" value="Chromosome"/>
</dbReference>
<dbReference type="CDD" id="cd06578">
    <property type="entry name" value="HemD"/>
    <property type="match status" value="1"/>
</dbReference>
<dbReference type="eggNOG" id="COG1587">
    <property type="taxonomic scope" value="Bacteria"/>
</dbReference>
<keyword evidence="12" id="KW-1185">Reference proteome</keyword>
<proteinExistence type="inferred from homology"/>
<evidence type="ECO:0000259" key="10">
    <source>
        <dbReference type="Pfam" id="PF02602"/>
    </source>
</evidence>
<dbReference type="Pfam" id="PF02602">
    <property type="entry name" value="HEM4"/>
    <property type="match status" value="1"/>
</dbReference>
<comment type="similarity">
    <text evidence="2 9">Belongs to the uroporphyrinogen-III synthase family.</text>
</comment>
<dbReference type="AlphaFoldDB" id="W0PFS4"/>
<evidence type="ECO:0000256" key="3">
    <source>
        <dbReference type="ARBA" id="ARBA00013109"/>
    </source>
</evidence>
<dbReference type="GO" id="GO:0006782">
    <property type="term" value="P:protoporphyrinogen IX biosynthetic process"/>
    <property type="evidence" value="ECO:0007669"/>
    <property type="project" value="UniProtKB-UniRule"/>
</dbReference>
<dbReference type="OrthoDB" id="9787650at2"/>
<dbReference type="RefSeq" id="WP_025372547.1">
    <property type="nucleotide sequence ID" value="NZ_CP003915.1"/>
</dbReference>
<organism evidence="11 12">
    <name type="scientific">Advenella mimigardefordensis (strain DSM 17166 / LMG 22922 / DPN7)</name>
    <dbReference type="NCBI Taxonomy" id="1247726"/>
    <lineage>
        <taxon>Bacteria</taxon>
        <taxon>Pseudomonadati</taxon>
        <taxon>Pseudomonadota</taxon>
        <taxon>Betaproteobacteria</taxon>
        <taxon>Burkholderiales</taxon>
        <taxon>Alcaligenaceae</taxon>
    </lineage>
</organism>
<accession>W0PFS4</accession>
<dbReference type="GO" id="GO:0006780">
    <property type="term" value="P:uroporphyrinogen III biosynthetic process"/>
    <property type="evidence" value="ECO:0007669"/>
    <property type="project" value="UniProtKB-UniRule"/>
</dbReference>
<dbReference type="STRING" id="1247726.MIM_c18330"/>
<reference evidence="11 12" key="1">
    <citation type="journal article" date="2014" name="Microbiology">
        <title>Unravelling the complete genome sequence of Advenella mimigardefordensis strain DPN7T and novel insights in the catabolism of the xenobiotic polythioester precursor 3,3'-dithiodipropionate.</title>
        <authorList>
            <person name="Wubbeler J.H."/>
            <person name="Hiessl S."/>
            <person name="Schuldes J."/>
            <person name="Thurmer A."/>
            <person name="Daniel R."/>
            <person name="Steinbuchel A."/>
        </authorList>
    </citation>
    <scope>NUCLEOTIDE SEQUENCE [LARGE SCALE GENOMIC DNA]</scope>
    <source>
        <strain evidence="12">DSM 17166 / LMG 22922 / DPN7</strain>
    </source>
</reference>
<gene>
    <name evidence="11" type="ORF">MIM_c18330</name>
</gene>
<comment type="catalytic activity">
    <reaction evidence="8 9">
        <text>hydroxymethylbilane = uroporphyrinogen III + H2O</text>
        <dbReference type="Rhea" id="RHEA:18965"/>
        <dbReference type="ChEBI" id="CHEBI:15377"/>
        <dbReference type="ChEBI" id="CHEBI:57308"/>
        <dbReference type="ChEBI" id="CHEBI:57845"/>
        <dbReference type="EC" id="4.2.1.75"/>
    </reaction>
</comment>
<dbReference type="GO" id="GO:0004852">
    <property type="term" value="F:uroporphyrinogen-III synthase activity"/>
    <property type="evidence" value="ECO:0007669"/>
    <property type="project" value="UniProtKB-UniRule"/>
</dbReference>
<evidence type="ECO:0000256" key="2">
    <source>
        <dbReference type="ARBA" id="ARBA00008133"/>
    </source>
</evidence>
<comment type="pathway">
    <text evidence="1 9">Porphyrin-containing compound metabolism; protoporphyrin-IX biosynthesis; coproporphyrinogen-III from 5-aminolevulinate: step 3/4.</text>
</comment>
<dbReference type="KEGG" id="amim:MIM_c18330"/>
<dbReference type="SUPFAM" id="SSF69618">
    <property type="entry name" value="HemD-like"/>
    <property type="match status" value="1"/>
</dbReference>
<dbReference type="UniPathway" id="UPA00251">
    <property type="reaction ID" value="UER00320"/>
</dbReference>
<dbReference type="EC" id="4.2.1.75" evidence="3 9"/>
<name>W0PFS4_ADVMD</name>
<feature type="domain" description="Tetrapyrrole biosynthesis uroporphyrinogen III synthase" evidence="10">
    <location>
        <begin position="19"/>
        <end position="239"/>
    </location>
</feature>
<comment type="function">
    <text evidence="6 9">Catalyzes cyclization of the linear tetrapyrrole, hydroxymethylbilane, to the macrocyclic uroporphyrinogen III.</text>
</comment>
<evidence type="ECO:0000313" key="12">
    <source>
        <dbReference type="Proteomes" id="UP000019095"/>
    </source>
</evidence>
<dbReference type="PANTHER" id="PTHR38042">
    <property type="entry name" value="UROPORPHYRINOGEN-III SYNTHASE, CHLOROPLASTIC"/>
    <property type="match status" value="1"/>
</dbReference>
<dbReference type="PATRIC" id="fig|1247726.3.peg.2015"/>
<dbReference type="InterPro" id="IPR036108">
    <property type="entry name" value="4pyrrol_syn_uPrphyn_synt_sf"/>
</dbReference>
<evidence type="ECO:0000256" key="7">
    <source>
        <dbReference type="ARBA" id="ARBA00040167"/>
    </source>
</evidence>
<dbReference type="InterPro" id="IPR039793">
    <property type="entry name" value="UROS/Hem4"/>
</dbReference>
<evidence type="ECO:0000256" key="5">
    <source>
        <dbReference type="ARBA" id="ARBA00023244"/>
    </source>
</evidence>
<evidence type="ECO:0000256" key="8">
    <source>
        <dbReference type="ARBA" id="ARBA00048617"/>
    </source>
</evidence>
<evidence type="ECO:0000256" key="1">
    <source>
        <dbReference type="ARBA" id="ARBA00004772"/>
    </source>
</evidence>
<keyword evidence="5 9" id="KW-0627">Porphyrin biosynthesis</keyword>
<dbReference type="EMBL" id="CP003915">
    <property type="protein sequence ID" value="AHG63913.1"/>
    <property type="molecule type" value="Genomic_DNA"/>
</dbReference>
<evidence type="ECO:0000256" key="9">
    <source>
        <dbReference type="RuleBase" id="RU366031"/>
    </source>
</evidence>
<dbReference type="Gene3D" id="3.40.50.10090">
    <property type="match status" value="2"/>
</dbReference>